<feature type="transmembrane region" description="Helical" evidence="2">
    <location>
        <begin position="259"/>
        <end position="279"/>
    </location>
</feature>
<feature type="transmembrane region" description="Helical" evidence="2">
    <location>
        <begin position="69"/>
        <end position="90"/>
    </location>
</feature>
<dbReference type="Proteomes" id="UP000000329">
    <property type="component" value="Chromosome"/>
</dbReference>
<feature type="transmembrane region" description="Helical" evidence="2">
    <location>
        <begin position="147"/>
        <end position="165"/>
    </location>
</feature>
<protein>
    <submittedName>
        <fullName evidence="4">Membrane-associated phospholipid phosphatase protein</fullName>
    </submittedName>
</protein>
<dbReference type="InterPro" id="IPR000387">
    <property type="entry name" value="Tyr_Pase_dom"/>
</dbReference>
<feature type="transmembrane region" description="Helical" evidence="2">
    <location>
        <begin position="235"/>
        <end position="253"/>
    </location>
</feature>
<accession>D8ITW7</accession>
<evidence type="ECO:0000256" key="2">
    <source>
        <dbReference type="SAM" id="Phobius"/>
    </source>
</evidence>
<feature type="transmembrane region" description="Helical" evidence="2">
    <location>
        <begin position="172"/>
        <end position="190"/>
    </location>
</feature>
<dbReference type="eggNOG" id="COG2453">
    <property type="taxonomic scope" value="Bacteria"/>
</dbReference>
<keyword evidence="5" id="KW-1185">Reference proteome</keyword>
<dbReference type="PANTHER" id="PTHR47216:SF4">
    <property type="entry name" value="OS01G0859400 PROTEIN"/>
    <property type="match status" value="1"/>
</dbReference>
<dbReference type="SMART" id="SM00195">
    <property type="entry name" value="DSPc"/>
    <property type="match status" value="1"/>
</dbReference>
<dbReference type="KEGG" id="hse:Hsero_0078"/>
<evidence type="ECO:0000313" key="5">
    <source>
        <dbReference type="Proteomes" id="UP000000329"/>
    </source>
</evidence>
<dbReference type="AlphaFoldDB" id="D8ITW7"/>
<dbReference type="HOGENOM" id="CLU_031173_0_0_4"/>
<evidence type="ECO:0000256" key="1">
    <source>
        <dbReference type="SAM" id="MobiDB-lite"/>
    </source>
</evidence>
<dbReference type="InterPro" id="IPR020422">
    <property type="entry name" value="TYR_PHOSPHATASE_DUAL_dom"/>
</dbReference>
<name>D8ITW7_HERSS</name>
<evidence type="ECO:0000259" key="3">
    <source>
        <dbReference type="PROSITE" id="PS50056"/>
    </source>
</evidence>
<keyword evidence="2" id="KW-1133">Transmembrane helix</keyword>
<feature type="domain" description="Tyrosine specific protein phosphatases" evidence="3">
    <location>
        <begin position="374"/>
        <end position="442"/>
    </location>
</feature>
<dbReference type="InterPro" id="IPR000340">
    <property type="entry name" value="Dual-sp_phosphatase_cat-dom"/>
</dbReference>
<dbReference type="PANTHER" id="PTHR47216">
    <property type="match status" value="1"/>
</dbReference>
<gene>
    <name evidence="4" type="ordered locus">Hsero_0078</name>
</gene>
<organism evidence="4 5">
    <name type="scientific">Herbaspirillum seropedicae (strain SmR1)</name>
    <dbReference type="NCBI Taxonomy" id="757424"/>
    <lineage>
        <taxon>Bacteria</taxon>
        <taxon>Pseudomonadati</taxon>
        <taxon>Pseudomonadota</taxon>
        <taxon>Betaproteobacteria</taxon>
        <taxon>Burkholderiales</taxon>
        <taxon>Oxalobacteraceae</taxon>
        <taxon>Herbaspirillum</taxon>
    </lineage>
</organism>
<feature type="transmembrane region" description="Helical" evidence="2">
    <location>
        <begin position="291"/>
        <end position="311"/>
    </location>
</feature>
<proteinExistence type="predicted"/>
<sequence length="479" mass="52451">MSQAEHLSATVAPAAPAAPSTPLPWKRGVAWLLLLGPLFFLSYGFANHAAAARASVPSFFYGWERHIPFLPWTILPYWSIDLLYGFSFLCCRTARETDRHALRLLTTQVIAVACFLAFPLRFAFERPATDGLFGALFASLTAFDLPYNQAPSLHIALLVLIWVQFARLRASWPWRWLIHGWALLIGLSVLTTWQHHFIDIPTGAMLGLFCLWLWPDEGRTPLQRDGQGSSRRTRLALAYGLGAAVALGLAYGVRPLAALLGWSALALAIVAWNYAYAGTAGFQKRDGRRSLAAAWLLAPHALGAWINARLWTRRHPQPDAITDDVWLGPLPGKAGMSAGRFAALCDLSAELPAPRGHWRYASHPWLDLVAPEADQLLAAARSIESLRGHGPVLVACALGYSRSAGAVAAWLCLSRRCPDMAGALALLAERRPAVVINDALRERLLEVEQRLLKENPMPELRQGPGGDAANDAAGHEYPP</sequence>
<feature type="region of interest" description="Disordered" evidence="1">
    <location>
        <begin position="455"/>
        <end position="479"/>
    </location>
</feature>
<dbReference type="RefSeq" id="WP_013232162.1">
    <property type="nucleotide sequence ID" value="NC_014323.1"/>
</dbReference>
<dbReference type="STRING" id="757424.Hsero_0078"/>
<feature type="transmembrane region" description="Helical" evidence="2">
    <location>
        <begin position="102"/>
        <end position="124"/>
    </location>
</feature>
<feature type="transmembrane region" description="Helical" evidence="2">
    <location>
        <begin position="29"/>
        <end position="49"/>
    </location>
</feature>
<keyword evidence="2" id="KW-0812">Transmembrane</keyword>
<dbReference type="CDD" id="cd03386">
    <property type="entry name" value="PAP2_Aur1_like"/>
    <property type="match status" value="1"/>
</dbReference>
<keyword evidence="2" id="KW-0472">Membrane</keyword>
<dbReference type="SUPFAM" id="SSF52799">
    <property type="entry name" value="(Phosphotyrosine protein) phosphatases II"/>
    <property type="match status" value="1"/>
</dbReference>
<feature type="transmembrane region" description="Helical" evidence="2">
    <location>
        <begin position="196"/>
        <end position="214"/>
    </location>
</feature>
<dbReference type="EMBL" id="CP002039">
    <property type="protein sequence ID" value="ADJ61608.1"/>
    <property type="molecule type" value="Genomic_DNA"/>
</dbReference>
<dbReference type="PROSITE" id="PS50056">
    <property type="entry name" value="TYR_PHOSPHATASE_2"/>
    <property type="match status" value="1"/>
</dbReference>
<dbReference type="Gene3D" id="3.90.190.10">
    <property type="entry name" value="Protein tyrosine phosphatase superfamily"/>
    <property type="match status" value="1"/>
</dbReference>
<evidence type="ECO:0000313" key="4">
    <source>
        <dbReference type="EMBL" id="ADJ61608.1"/>
    </source>
</evidence>
<dbReference type="Pfam" id="PF00782">
    <property type="entry name" value="DSPc"/>
    <property type="match status" value="1"/>
</dbReference>
<dbReference type="eggNOG" id="COG0671">
    <property type="taxonomic scope" value="Bacteria"/>
</dbReference>
<dbReference type="InterPro" id="IPR029021">
    <property type="entry name" value="Prot-tyrosine_phosphatase-like"/>
</dbReference>
<reference evidence="4 5" key="1">
    <citation type="submission" date="2010-04" db="EMBL/GenBank/DDBJ databases">
        <title>The genome of Herbaspirillum seropedicae SmR1, an endophytic, nitrogen-fixing, plant-growth promoting beta-Proteobacteria.</title>
        <authorList>
            <person name="Pedrosa F.O."/>
            <person name="Monteiro R.A."/>
            <person name="Wassem R."/>
            <person name="Cruz L.M."/>
            <person name="Ayub R.A."/>
            <person name="Colauto N.B."/>
            <person name="Fernandez M.A."/>
            <person name="Fungaro M.H.P."/>
            <person name="Grisard E.C."/>
            <person name="Hungria M."/>
            <person name="Madeira H.M.F."/>
            <person name="Nodari R.O."/>
            <person name="Osaku C.A."/>
            <person name="Petzl-Erler M.L."/>
            <person name="Terenzi H."/>
            <person name="Vieira L.G.E."/>
            <person name="Almeida M.I.M."/>
            <person name="Alves L.R."/>
            <person name="Arantes O.M.N."/>
            <person name="Balsanelli E."/>
            <person name="Barcellos F.G."/>
            <person name="Baura V.A."/>
            <person name="Binde D.R."/>
            <person name="Campo R.J."/>
            <person name="Chubatsu L.S."/>
            <person name="Chueire L.M.O."/>
            <person name="Ciferri R.R."/>
            <person name="Correa L.C."/>
            <person name="da Conceicao Silva J.L."/>
            <person name="Dabul A.N.G."/>
            <person name="Dambros B.P."/>
            <person name="Faoro H."/>
            <person name="Favetti A."/>
            <person name="Friedermann G."/>
            <person name="Furlaneto M.C."/>
            <person name="Gasques L.S."/>
            <person name="Gimenes C.C.T."/>
            <person name="Gioppo N.M.R."/>
            <person name="Glienke-Blanco C."/>
            <person name="Godoy L.P."/>
            <person name="Guerra M.P."/>
            <person name="Karp S."/>
            <person name="Kava-Cordeiro V."/>
            <person name="Margarido V.P."/>
            <person name="Mathioni S.M."/>
            <person name="Menck-Soares M.A."/>
            <person name="Murace N.K."/>
            <person name="Nicolas M.F."/>
            <person name="Oliveira C.E.C."/>
            <person name="Pagnan N.A.B."/>
            <person name="Pamphile J.A."/>
            <person name="Patussi E.V."/>
            <person name="Pereira L.F.P."/>
            <person name="Pereira-Ferrari L."/>
            <person name="Pinto F.G.S."/>
            <person name="Precoma C."/>
            <person name="Prioli A.J."/>
            <person name="Prioli S.M.A.P."/>
            <person name="Raittz R.T."/>
            <person name="Ramos H.J.O."/>
            <person name="Ribeiro E.M.S.F."/>
            <person name="Rigo L.U."/>
            <person name="Rocha C.L.M.S.C."/>
            <person name="Rocha S.N."/>
            <person name="Santos K."/>
            <person name="Satori D."/>
            <person name="Silva A.G."/>
            <person name="Simao R.C.G."/>
            <person name="Soares M.A.M."/>
            <person name="Souza E.M."/>
            <person name="Steffens M.B.R."/>
            <person name="Steindel M."/>
            <person name="Tadra-Sfeir M.Z."/>
            <person name="Takahashi E.K."/>
            <person name="Torres R.A."/>
            <person name="Valle J.S."/>
            <person name="Vernal J.I."/>
            <person name="Vilas-Boas L.A."/>
            <person name="Watanabe M.A.E."/>
            <person name="Weiss V.A."/>
            <person name="Yates M.A."/>
            <person name="Souza E.M."/>
        </authorList>
    </citation>
    <scope>NUCLEOTIDE SEQUENCE [LARGE SCALE GENOMIC DNA]</scope>
    <source>
        <strain evidence="4 5">SmR1</strain>
    </source>
</reference>